<accession>A0A183I320</accession>
<dbReference type="AlphaFoldDB" id="A0A183I320"/>
<feature type="chain" id="PRO_5044552762" evidence="1">
    <location>
        <begin position="26"/>
        <end position="141"/>
    </location>
</feature>
<feature type="signal peptide" evidence="1">
    <location>
        <begin position="1"/>
        <end position="25"/>
    </location>
</feature>
<keyword evidence="3" id="KW-1185">Reference proteome</keyword>
<evidence type="ECO:0000256" key="1">
    <source>
        <dbReference type="SAM" id="SignalP"/>
    </source>
</evidence>
<dbReference type="EMBL" id="UZAJ01040614">
    <property type="protein sequence ID" value="VDP15593.1"/>
    <property type="molecule type" value="Genomic_DNA"/>
</dbReference>
<gene>
    <name evidence="2" type="ORF">OFLC_LOCUS14132</name>
</gene>
<dbReference type="Proteomes" id="UP000267606">
    <property type="component" value="Unassembled WGS sequence"/>
</dbReference>
<name>A0A183I320_9BILA</name>
<keyword evidence="1" id="KW-0732">Signal</keyword>
<proteinExistence type="predicted"/>
<organism evidence="4">
    <name type="scientific">Onchocerca flexuosa</name>
    <dbReference type="NCBI Taxonomy" id="387005"/>
    <lineage>
        <taxon>Eukaryota</taxon>
        <taxon>Metazoa</taxon>
        <taxon>Ecdysozoa</taxon>
        <taxon>Nematoda</taxon>
        <taxon>Chromadorea</taxon>
        <taxon>Rhabditida</taxon>
        <taxon>Spirurina</taxon>
        <taxon>Spiruromorpha</taxon>
        <taxon>Filarioidea</taxon>
        <taxon>Onchocercidae</taxon>
        <taxon>Onchocerca</taxon>
    </lineage>
</organism>
<reference evidence="2 3" key="2">
    <citation type="submission" date="2018-11" db="EMBL/GenBank/DDBJ databases">
        <authorList>
            <consortium name="Pathogen Informatics"/>
        </authorList>
    </citation>
    <scope>NUCLEOTIDE SEQUENCE [LARGE SCALE GENOMIC DNA]</scope>
</reference>
<evidence type="ECO:0000313" key="2">
    <source>
        <dbReference type="EMBL" id="VDP15593.1"/>
    </source>
</evidence>
<sequence>MQLKRTAIITAVSVATALSSTATMAAPLTFTELFNPAEINDPKNVVASIMNRLWKNDIQEVMGASYEFMYAAFEAKGNTYLVSMMGSPLCGANSCSWYVQRVSPDFKVLATSERINACQDRNTVDVTDDKLSICGKQVELP</sequence>
<protein>
    <submittedName>
        <fullName evidence="4">Cystatin domain-containing protein</fullName>
    </submittedName>
</protein>
<evidence type="ECO:0000313" key="3">
    <source>
        <dbReference type="Proteomes" id="UP000267606"/>
    </source>
</evidence>
<evidence type="ECO:0000313" key="4">
    <source>
        <dbReference type="WBParaSite" id="OFLC_0001414001-mRNA-1"/>
    </source>
</evidence>
<reference evidence="4" key="1">
    <citation type="submission" date="2016-06" db="UniProtKB">
        <authorList>
            <consortium name="WormBaseParasite"/>
        </authorList>
    </citation>
    <scope>IDENTIFICATION</scope>
</reference>
<dbReference type="WBParaSite" id="OFLC_0001414001-mRNA-1">
    <property type="protein sequence ID" value="OFLC_0001414001-mRNA-1"/>
    <property type="gene ID" value="OFLC_0001414001"/>
</dbReference>